<name>A0A182VQ30_9DIPT</name>
<dbReference type="EnsemblMetazoa" id="AMIN000159-RA">
    <property type="protein sequence ID" value="AMIN000159-PA"/>
    <property type="gene ID" value="AMIN000159"/>
</dbReference>
<dbReference type="PANTHER" id="PTHR15336">
    <property type="entry name" value="UBIQUINOL-CYTOCHROME C REDUCTASE COMPLEX 7.8 KDA PROTEIN"/>
    <property type="match status" value="1"/>
</dbReference>
<dbReference type="GO" id="GO:0005743">
    <property type="term" value="C:mitochondrial inner membrane"/>
    <property type="evidence" value="ECO:0007669"/>
    <property type="project" value="UniProtKB-SubCell"/>
</dbReference>
<evidence type="ECO:0000256" key="8">
    <source>
        <dbReference type="ARBA" id="ARBA00023136"/>
    </source>
</evidence>
<dbReference type="Pfam" id="PF02320">
    <property type="entry name" value="UCR_hinge"/>
    <property type="match status" value="1"/>
</dbReference>
<evidence type="ECO:0000313" key="11">
    <source>
        <dbReference type="Proteomes" id="UP000075920"/>
    </source>
</evidence>
<reference evidence="11" key="1">
    <citation type="submission" date="2013-03" db="EMBL/GenBank/DDBJ databases">
        <title>The Genome Sequence of Anopheles minimus MINIMUS1.</title>
        <authorList>
            <consortium name="The Broad Institute Genomics Platform"/>
            <person name="Neafsey D.E."/>
            <person name="Walton C."/>
            <person name="Walker B."/>
            <person name="Young S.K."/>
            <person name="Zeng Q."/>
            <person name="Gargeya S."/>
            <person name="Fitzgerald M."/>
            <person name="Haas B."/>
            <person name="Abouelleil A."/>
            <person name="Allen A.W."/>
            <person name="Alvarado L."/>
            <person name="Arachchi H.M."/>
            <person name="Berlin A.M."/>
            <person name="Chapman S.B."/>
            <person name="Gainer-Dewar J."/>
            <person name="Goldberg J."/>
            <person name="Griggs A."/>
            <person name="Gujja S."/>
            <person name="Hansen M."/>
            <person name="Howarth C."/>
            <person name="Imamovic A."/>
            <person name="Ireland A."/>
            <person name="Larimer J."/>
            <person name="McCowan C."/>
            <person name="Murphy C."/>
            <person name="Pearson M."/>
            <person name="Poon T.W."/>
            <person name="Priest M."/>
            <person name="Roberts A."/>
            <person name="Saif S."/>
            <person name="Shea T."/>
            <person name="Sisk P."/>
            <person name="Sykes S."/>
            <person name="Wortman J."/>
            <person name="Nusbaum C."/>
            <person name="Birren B."/>
        </authorList>
    </citation>
    <scope>NUCLEOTIDE SEQUENCE [LARGE SCALE GENOMIC DNA]</scope>
    <source>
        <strain evidence="11">MINIMUS1</strain>
    </source>
</reference>
<evidence type="ECO:0000256" key="4">
    <source>
        <dbReference type="ARBA" id="ARBA00022660"/>
    </source>
</evidence>
<evidence type="ECO:0000313" key="10">
    <source>
        <dbReference type="EnsemblMetazoa" id="AMIN000159-PA"/>
    </source>
</evidence>
<dbReference type="InterPro" id="IPR023184">
    <property type="entry name" value="Ubol_cytC_Rdtase_hinge_dom"/>
</dbReference>
<keyword evidence="11" id="KW-1185">Reference proteome</keyword>
<dbReference type="InterPro" id="IPR003422">
    <property type="entry name" value="Cyt_b-c1_6"/>
</dbReference>
<evidence type="ECO:0000256" key="2">
    <source>
        <dbReference type="ARBA" id="ARBA00006498"/>
    </source>
</evidence>
<evidence type="ECO:0000256" key="5">
    <source>
        <dbReference type="ARBA" id="ARBA00022792"/>
    </source>
</evidence>
<keyword evidence="7" id="KW-0496">Mitochondrion</keyword>
<evidence type="ECO:0000256" key="6">
    <source>
        <dbReference type="ARBA" id="ARBA00022982"/>
    </source>
</evidence>
<evidence type="ECO:0000259" key="9">
    <source>
        <dbReference type="Pfam" id="PF02320"/>
    </source>
</evidence>
<organism evidence="10 11">
    <name type="scientific">Anopheles minimus</name>
    <dbReference type="NCBI Taxonomy" id="112268"/>
    <lineage>
        <taxon>Eukaryota</taxon>
        <taxon>Metazoa</taxon>
        <taxon>Ecdysozoa</taxon>
        <taxon>Arthropoda</taxon>
        <taxon>Hexapoda</taxon>
        <taxon>Insecta</taxon>
        <taxon>Pterygota</taxon>
        <taxon>Neoptera</taxon>
        <taxon>Endopterygota</taxon>
        <taxon>Diptera</taxon>
        <taxon>Nematocera</taxon>
        <taxon>Culicoidea</taxon>
        <taxon>Culicidae</taxon>
        <taxon>Anophelinae</taxon>
        <taxon>Anopheles</taxon>
    </lineage>
</organism>
<proteinExistence type="inferred from homology"/>
<feature type="domain" description="Ubiquinol-cytochrome C reductase hinge" evidence="9">
    <location>
        <begin position="71"/>
        <end position="134"/>
    </location>
</feature>
<protein>
    <recommendedName>
        <fullName evidence="9">Ubiquinol-cytochrome C reductase hinge domain-containing protein</fullName>
    </recommendedName>
</protein>
<dbReference type="Proteomes" id="UP000075920">
    <property type="component" value="Unassembled WGS sequence"/>
</dbReference>
<keyword evidence="3" id="KW-0813">Transport</keyword>
<dbReference type="SUPFAM" id="SSF81531">
    <property type="entry name" value="Non-heme 11 kDa protein of cytochrome bc1 complex (Ubiquinol-cytochrome c reductase)"/>
    <property type="match status" value="1"/>
</dbReference>
<keyword evidence="5" id="KW-0999">Mitochondrion inner membrane</keyword>
<dbReference type="InterPro" id="IPR036811">
    <property type="entry name" value="Ubol_cytC_Rdtase_hinge_dom_sf"/>
</dbReference>
<accession>A0A182VQ30</accession>
<evidence type="ECO:0000256" key="3">
    <source>
        <dbReference type="ARBA" id="ARBA00022448"/>
    </source>
</evidence>
<dbReference type="STRING" id="112268.A0A182VQ30"/>
<reference evidence="10" key="2">
    <citation type="submission" date="2020-05" db="UniProtKB">
        <authorList>
            <consortium name="EnsemblMetazoa"/>
        </authorList>
    </citation>
    <scope>IDENTIFICATION</scope>
    <source>
        <strain evidence="10">MINIMUS1</strain>
    </source>
</reference>
<dbReference type="Gene3D" id="1.10.287.20">
    <property type="entry name" value="Ubiquinol-cytochrome C reductase hinge domain"/>
    <property type="match status" value="1"/>
</dbReference>
<comment type="similarity">
    <text evidence="2">Belongs to the UQCRH/QCR6 family.</text>
</comment>
<keyword evidence="6" id="KW-0249">Electron transport</keyword>
<evidence type="ECO:0000256" key="7">
    <source>
        <dbReference type="ARBA" id="ARBA00023128"/>
    </source>
</evidence>
<sequence length="134" mass="15489">MFCFFLFNVGPKVRKEFVKSYIIAWLQLSCAIFDFLGDIVGDRKADTMAARKWFSSFFPTVKAQEEEDIVDPQAVLREKCAQQGHTSALWEKYQACNERVGSRSQTAETCVEELFDYLHELDHCVSKTLFSKLK</sequence>
<dbReference type="GO" id="GO:0006122">
    <property type="term" value="P:mitochondrial electron transport, ubiquinol to cytochrome c"/>
    <property type="evidence" value="ECO:0007669"/>
    <property type="project" value="InterPro"/>
</dbReference>
<evidence type="ECO:0000256" key="1">
    <source>
        <dbReference type="ARBA" id="ARBA00004137"/>
    </source>
</evidence>
<keyword evidence="8" id="KW-0472">Membrane</keyword>
<dbReference type="VEuPathDB" id="VectorBase:AMIN000159"/>
<comment type="subcellular location">
    <subcellularLocation>
        <location evidence="1">Mitochondrion inner membrane</location>
        <topology evidence="1">Peripheral membrane protein</topology>
        <orientation evidence="1">Intermembrane side</orientation>
    </subcellularLocation>
</comment>
<dbReference type="PANTHER" id="PTHR15336:SF0">
    <property type="entry name" value="CYTOCHROME B-C1 COMPLEX SUBUNIT 6, MITOCHONDRIAL"/>
    <property type="match status" value="1"/>
</dbReference>
<keyword evidence="4" id="KW-0679">Respiratory chain</keyword>
<dbReference type="AlphaFoldDB" id="A0A182VQ30"/>